<proteinExistence type="predicted"/>
<dbReference type="GO" id="GO:0016857">
    <property type="term" value="F:racemase and epimerase activity, acting on carbohydrates and derivatives"/>
    <property type="evidence" value="ECO:0007669"/>
    <property type="project" value="InterPro"/>
</dbReference>
<reference evidence="1 2" key="1">
    <citation type="submission" date="2019-02" db="EMBL/GenBank/DDBJ databases">
        <title>Deep-cultivation of Planctomycetes and their phenomic and genomic characterization uncovers novel biology.</title>
        <authorList>
            <person name="Wiegand S."/>
            <person name="Jogler M."/>
            <person name="Boedeker C."/>
            <person name="Pinto D."/>
            <person name="Vollmers J."/>
            <person name="Rivas-Marin E."/>
            <person name="Kohn T."/>
            <person name="Peeters S.H."/>
            <person name="Heuer A."/>
            <person name="Rast P."/>
            <person name="Oberbeckmann S."/>
            <person name="Bunk B."/>
            <person name="Jeske O."/>
            <person name="Meyerdierks A."/>
            <person name="Storesund J.E."/>
            <person name="Kallscheuer N."/>
            <person name="Luecker S."/>
            <person name="Lage O.M."/>
            <person name="Pohl T."/>
            <person name="Merkel B.J."/>
            <person name="Hornburger P."/>
            <person name="Mueller R.-W."/>
            <person name="Bruemmer F."/>
            <person name="Labrenz M."/>
            <person name="Spormann A.M."/>
            <person name="Op Den Camp H."/>
            <person name="Overmann J."/>
            <person name="Amann R."/>
            <person name="Jetten M.S.M."/>
            <person name="Mascher T."/>
            <person name="Medema M.H."/>
            <person name="Devos D.P."/>
            <person name="Kaster A.-K."/>
            <person name="Ovreas L."/>
            <person name="Rohde M."/>
            <person name="Galperin M.Y."/>
            <person name="Jogler C."/>
        </authorList>
    </citation>
    <scope>NUCLEOTIDE SEQUENCE [LARGE SCALE GENOMIC DNA]</scope>
    <source>
        <strain evidence="1 2">Poly41</strain>
    </source>
</reference>
<name>A0A5C6D6T7_9BACT</name>
<dbReference type="Gene3D" id="3.30.70.100">
    <property type="match status" value="1"/>
</dbReference>
<comment type="caution">
    <text evidence="1">The sequence shown here is derived from an EMBL/GenBank/DDBJ whole genome shotgun (WGS) entry which is preliminary data.</text>
</comment>
<sequence length="143" mass="16647">MMTGKQHRLSFVALTTLLLLSGCSNETKPPERYCWVTGLKPEKADYYEKLHADPWPGVSRMIRNCNIRSYSIHKREIDGKLYLFSYLEYIGDDFESDMKKMAADPETQRWWKETDPCQLPLPDAAAEGGMWSDTQEVFYLQQP</sequence>
<dbReference type="InterPro" id="IPR011008">
    <property type="entry name" value="Dimeric_a/b-barrel"/>
</dbReference>
<accession>A0A5C6D6T7</accession>
<dbReference type="InterPro" id="IPR008000">
    <property type="entry name" value="Rham/fucose_mutarotase"/>
</dbReference>
<dbReference type="Pfam" id="PF05336">
    <property type="entry name" value="rhaM"/>
    <property type="match status" value="1"/>
</dbReference>
<dbReference type="Proteomes" id="UP000319143">
    <property type="component" value="Unassembled WGS sequence"/>
</dbReference>
<dbReference type="RefSeq" id="WP_197231811.1">
    <property type="nucleotide sequence ID" value="NZ_SJPV01000017.1"/>
</dbReference>
<dbReference type="EMBL" id="SJPV01000017">
    <property type="protein sequence ID" value="TWU31411.1"/>
    <property type="molecule type" value="Genomic_DNA"/>
</dbReference>
<organism evidence="1 2">
    <name type="scientific">Novipirellula artificiosorum</name>
    <dbReference type="NCBI Taxonomy" id="2528016"/>
    <lineage>
        <taxon>Bacteria</taxon>
        <taxon>Pseudomonadati</taxon>
        <taxon>Planctomycetota</taxon>
        <taxon>Planctomycetia</taxon>
        <taxon>Pirellulales</taxon>
        <taxon>Pirellulaceae</taxon>
        <taxon>Novipirellula</taxon>
    </lineage>
</organism>
<evidence type="ECO:0000313" key="1">
    <source>
        <dbReference type="EMBL" id="TWU31411.1"/>
    </source>
</evidence>
<gene>
    <name evidence="1" type="primary">rhaM</name>
    <name evidence="1" type="ORF">Poly41_62800</name>
</gene>
<evidence type="ECO:0000313" key="2">
    <source>
        <dbReference type="Proteomes" id="UP000319143"/>
    </source>
</evidence>
<dbReference type="SUPFAM" id="SSF54909">
    <property type="entry name" value="Dimeric alpha+beta barrel"/>
    <property type="match status" value="1"/>
</dbReference>
<dbReference type="PANTHER" id="PTHR34389">
    <property type="entry name" value="L-RHAMNOSE MUTAROTASE"/>
    <property type="match status" value="1"/>
</dbReference>
<dbReference type="PROSITE" id="PS51257">
    <property type="entry name" value="PROKAR_LIPOPROTEIN"/>
    <property type="match status" value="1"/>
</dbReference>
<keyword evidence="2" id="KW-1185">Reference proteome</keyword>
<protein>
    <submittedName>
        <fullName evidence="1">L-rhamnose mutarotase</fullName>
    </submittedName>
</protein>
<dbReference type="AlphaFoldDB" id="A0A5C6D6T7"/>
<dbReference type="PANTHER" id="PTHR34389:SF2">
    <property type="entry name" value="L-RHAMNOSE MUTAROTASE"/>
    <property type="match status" value="1"/>
</dbReference>